<dbReference type="Proteomes" id="UP000008414">
    <property type="component" value="Segment"/>
</dbReference>
<proteinExistence type="predicted"/>
<protein>
    <submittedName>
        <fullName evidence="1">Helix-turn-helix DNA binding domain protein</fullName>
    </submittedName>
</protein>
<dbReference type="EMBL" id="JF937101">
    <property type="protein sequence ID" value="AEK09448.1"/>
    <property type="molecule type" value="Genomic_DNA"/>
</dbReference>
<evidence type="ECO:0000313" key="1">
    <source>
        <dbReference type="EMBL" id="AEK09448.1"/>
    </source>
</evidence>
<dbReference type="OrthoDB" id="23901at10239"/>
<dbReference type="GeneID" id="40233722"/>
<reference evidence="1 2" key="1">
    <citation type="journal article" date="2012" name="J. Virol.">
        <title>Complete Genome Sequences of 138 Mycobacteriophages.</title>
        <authorList>
            <consortium name="the Science Education Alliance Phage Hunters Advancing Genomics and Evolutionary Science Program"/>
            <consortium name="the KwaZulu-Natal Research Institute for Tuberculosis and HIV Mycobacterial Genetics Course Students"/>
            <consortium name="the Phage Hunters Integrating Research and Education Program"/>
            <person name="Hatfull G.F."/>
        </authorList>
    </citation>
    <scope>NUCLEOTIDE SEQUENCE [LARGE SCALE GENOMIC DNA]</scope>
    <source>
        <strain evidence="1">LittleE</strain>
    </source>
</reference>
<keyword evidence="2" id="KW-1185">Reference proteome</keyword>
<accession>G1D3V0</accession>
<sequence length="82" mass="9177">MSDTQFASDILSEEMLEEEVPCEWCESAAQLVEMLGVDVDTVKRWRKNGLELVGSRSLCRGAPVEPMLNVAAASRLHRKEKV</sequence>
<organism evidence="1 2">
    <name type="scientific">Mycobacterium phage LittleE</name>
    <dbReference type="NCBI Taxonomy" id="2922212"/>
    <lineage>
        <taxon>Viruses</taxon>
        <taxon>Duplodnaviria</taxon>
        <taxon>Heunggongvirae</taxon>
        <taxon>Uroviricota</taxon>
        <taxon>Caudoviricetes</taxon>
        <taxon>Omegavirus</taxon>
        <taxon>Omegavirus littlee</taxon>
    </lineage>
</organism>
<dbReference type="RefSeq" id="YP_009636976.1">
    <property type="nucleotide sequence ID" value="NC_042322.1"/>
</dbReference>
<gene>
    <name evidence="1" type="primary">65</name>
    <name evidence="1" type="ORF">LITTLEE_65</name>
</gene>
<evidence type="ECO:0000313" key="2">
    <source>
        <dbReference type="Proteomes" id="UP000008414"/>
    </source>
</evidence>
<name>G1D3V0_9CAUD</name>